<evidence type="ECO:0000313" key="5">
    <source>
        <dbReference type="EMBL" id="KAH6664008.1"/>
    </source>
</evidence>
<gene>
    <name evidence="5" type="ORF">F5X68DRAFT_271598</name>
</gene>
<feature type="domain" description="Rad26-like C-terminal" evidence="3">
    <location>
        <begin position="714"/>
        <end position="778"/>
    </location>
</feature>
<comment type="caution">
    <text evidence="5">The sequence shown here is derived from an EMBL/GenBank/DDBJ whole genome shotgun (WGS) entry which is preliminary data.</text>
</comment>
<dbReference type="Proteomes" id="UP000770015">
    <property type="component" value="Unassembled WGS sequence"/>
</dbReference>
<feature type="domain" description="Rad26-like N-terminal" evidence="4">
    <location>
        <begin position="357"/>
        <end position="405"/>
    </location>
</feature>
<feature type="region of interest" description="Disordered" evidence="1">
    <location>
        <begin position="242"/>
        <end position="271"/>
    </location>
</feature>
<evidence type="ECO:0000259" key="3">
    <source>
        <dbReference type="Pfam" id="PF21046"/>
    </source>
</evidence>
<dbReference type="Pfam" id="PF21046">
    <property type="entry name" value="Rad26-like_C"/>
    <property type="match status" value="1"/>
</dbReference>
<evidence type="ECO:0000313" key="6">
    <source>
        <dbReference type="Proteomes" id="UP000770015"/>
    </source>
</evidence>
<sequence>MDDYSDDGLDGLNSDVLQELENNAIQFTQARSQAPPQTQYHNQAKPAHDVEFEDDDLDDTVVINGLMGAPAAPAPTAAVAAASRSYPRPPLPPGPRNSTPNHPQQHAIPPSQRPNPSQGYPIRPVNSQFARPPLPPPPRHSLGPSQRPQVQHDAGNDMVAALQRRVRALEAELNSAKGEAAIIRSNSTKAQQDFSGEIARLRKLNAEQEAKAQRVTEAAIAKEKSATTELEFLQRDMKEVNARAKRRDGASTHKPAAAAAGTTTPKKSTKTWAMADGFDDLDMVPSPLKSRGKSRDGGGMAAMGERTPTRNKRKRPMVDSPVQALETNEEDVVMGSAPEAIAPVPPSLALSALPIEFLPLILDHGVSYGEPPTFDILSRYSFPSDPATSFAAYIYQKLPLLGNPHNPLQLLVDFSRLVLAMWEKCLGEEYFRPIWDLASLLAFTLQLDTKSVAPHIINELLPVAEQSIYKIADLRYQSASGDLSSDPAADALQQQIDTTYILSIAHLVAMACVTSVAQTEEHGVQTRQADFWRMVPMDLVLMLLTPKQRLEDILLMLDLLCTSALTGSLGPLLADRAPDLGARMVIEKVSANLVDYPKAASTPRQRHAIALAVLRALGAFVRTPFGATQLASHIQAIPRLVTTLSALIDELYDMAEPVPLPAEGGGTGSGPERRPPPPGDGDDYEDWRGLHQLIKQIVSLLHRLVTGADTSKAADIQAKLAGAYGGPQRYILSLSRIHFAEEDLLYESGIDEATADMARELCEYVVTPDEGEGVREAFGV</sequence>
<feature type="compositionally biased region" description="Low complexity" evidence="1">
    <location>
        <begin position="252"/>
        <end position="266"/>
    </location>
</feature>
<dbReference type="Pfam" id="PF21048">
    <property type="entry name" value="Rad26-like_N"/>
    <property type="match status" value="1"/>
</dbReference>
<dbReference type="EMBL" id="JAGSXJ010000041">
    <property type="protein sequence ID" value="KAH6664008.1"/>
    <property type="molecule type" value="Genomic_DNA"/>
</dbReference>
<feature type="domain" description="Rad26-like helical repeats" evidence="2">
    <location>
        <begin position="463"/>
        <end position="705"/>
    </location>
</feature>
<protein>
    <recommendedName>
        <fullName evidence="7">DNA repair protein Rad26</fullName>
    </recommendedName>
</protein>
<dbReference type="OrthoDB" id="5245063at2759"/>
<evidence type="ECO:0000259" key="4">
    <source>
        <dbReference type="Pfam" id="PF21048"/>
    </source>
</evidence>
<feature type="region of interest" description="Disordered" evidence="1">
    <location>
        <begin position="659"/>
        <end position="685"/>
    </location>
</feature>
<dbReference type="InterPro" id="IPR048380">
    <property type="entry name" value="Rad26-like_N"/>
</dbReference>
<reference evidence="5" key="1">
    <citation type="journal article" date="2021" name="Nat. Commun.">
        <title>Genetic determinants of endophytism in the Arabidopsis root mycobiome.</title>
        <authorList>
            <person name="Mesny F."/>
            <person name="Miyauchi S."/>
            <person name="Thiergart T."/>
            <person name="Pickel B."/>
            <person name="Atanasova L."/>
            <person name="Karlsson M."/>
            <person name="Huettel B."/>
            <person name="Barry K.W."/>
            <person name="Haridas S."/>
            <person name="Chen C."/>
            <person name="Bauer D."/>
            <person name="Andreopoulos W."/>
            <person name="Pangilinan J."/>
            <person name="LaButti K."/>
            <person name="Riley R."/>
            <person name="Lipzen A."/>
            <person name="Clum A."/>
            <person name="Drula E."/>
            <person name="Henrissat B."/>
            <person name="Kohler A."/>
            <person name="Grigoriev I.V."/>
            <person name="Martin F.M."/>
            <person name="Hacquard S."/>
        </authorList>
    </citation>
    <scope>NUCLEOTIDE SEQUENCE</scope>
    <source>
        <strain evidence="5">MPI-SDFR-AT-0117</strain>
    </source>
</reference>
<evidence type="ECO:0000256" key="1">
    <source>
        <dbReference type="SAM" id="MobiDB-lite"/>
    </source>
</evidence>
<evidence type="ECO:0008006" key="7">
    <source>
        <dbReference type="Google" id="ProtNLM"/>
    </source>
</evidence>
<name>A0A9P8V1Q3_9PEZI</name>
<accession>A0A9P8V1Q3</accession>
<proteinExistence type="predicted"/>
<feature type="compositionally biased region" description="Basic and acidic residues" evidence="1">
    <location>
        <begin position="242"/>
        <end position="251"/>
    </location>
</feature>
<feature type="region of interest" description="Disordered" evidence="1">
    <location>
        <begin position="283"/>
        <end position="318"/>
    </location>
</feature>
<evidence type="ECO:0000259" key="2">
    <source>
        <dbReference type="Pfam" id="PF12331"/>
    </source>
</evidence>
<dbReference type="InterPro" id="IPR048379">
    <property type="entry name" value="Rad26-like_C"/>
</dbReference>
<dbReference type="AlphaFoldDB" id="A0A9P8V1Q3"/>
<feature type="region of interest" description="Disordered" evidence="1">
    <location>
        <begin position="78"/>
        <end position="152"/>
    </location>
</feature>
<organism evidence="5 6">
    <name type="scientific">Plectosphaerella plurivora</name>
    <dbReference type="NCBI Taxonomy" id="936078"/>
    <lineage>
        <taxon>Eukaryota</taxon>
        <taxon>Fungi</taxon>
        <taxon>Dikarya</taxon>
        <taxon>Ascomycota</taxon>
        <taxon>Pezizomycotina</taxon>
        <taxon>Sordariomycetes</taxon>
        <taxon>Hypocreomycetidae</taxon>
        <taxon>Glomerellales</taxon>
        <taxon>Plectosphaerellaceae</taxon>
        <taxon>Plectosphaerella</taxon>
    </lineage>
</organism>
<keyword evidence="6" id="KW-1185">Reference proteome</keyword>
<dbReference type="InterPro" id="IPR022093">
    <property type="entry name" value="Rad26-like_helical"/>
</dbReference>
<dbReference type="Pfam" id="PF12331">
    <property type="entry name" value="Rad26-like_helical_rpts"/>
    <property type="match status" value="1"/>
</dbReference>